<evidence type="ECO:0000256" key="2">
    <source>
        <dbReference type="SAM" id="Coils"/>
    </source>
</evidence>
<keyword evidence="4" id="KW-0430">Lectin</keyword>
<dbReference type="InterPro" id="IPR016187">
    <property type="entry name" value="CTDL_fold"/>
</dbReference>
<keyword evidence="2" id="KW-0175">Coiled coil</keyword>
<evidence type="ECO:0000259" key="3">
    <source>
        <dbReference type="PROSITE" id="PS50041"/>
    </source>
</evidence>
<dbReference type="AlphaFoldDB" id="A0A0K0WUS7"/>
<dbReference type="Gene3D" id="3.10.100.10">
    <property type="entry name" value="Mannose-Binding Protein A, subunit A"/>
    <property type="match status" value="1"/>
</dbReference>
<sequence length="328" mass="37205">FRELDLGSRLTFTGNSETIKEIFEPLILSCSFQVAKHDVKENGNVILMYIFQETKGVIATISKGQPFAYSTEPRHTFAQGNIGDEKLNKSYLQVTRKNPNSLESGKYFCLAHVRDSAGKDKVFHASIKINIEKSNSDDLVPALGRVLERLDRIEERQEATEQKIVDAQEDFNIQIGNLSSVLDQEKPKKEEDNVLCNAGFHKITDGQISACVWVSNVSMNYIQARDDCKEKGAHLLTLKTQEKFTLLHKNDPGRYLWIGLTDRLIEDIFKWDDDNSICNPLCRGRLFSTGEPNDSGGEEDCVVYYPTRMKLNDNNCGSTNHYMCEHPI</sequence>
<dbReference type="Pfam" id="PF00059">
    <property type="entry name" value="Lectin_C"/>
    <property type="match status" value="1"/>
</dbReference>
<dbReference type="InterPro" id="IPR050801">
    <property type="entry name" value="Ca-Dep_Lectins_ImmuneDev"/>
</dbReference>
<gene>
    <name evidence="4" type="primary">CREP2</name>
</gene>
<dbReference type="VEuPathDB" id="VectorBase:BGLAX_050455"/>
<dbReference type="GO" id="GO:0030246">
    <property type="term" value="F:carbohydrate binding"/>
    <property type="evidence" value="ECO:0007669"/>
    <property type="project" value="UniProtKB-KW"/>
</dbReference>
<proteinExistence type="evidence at transcript level"/>
<dbReference type="CDD" id="cd00037">
    <property type="entry name" value="CLECT"/>
    <property type="match status" value="1"/>
</dbReference>
<organism evidence="4">
    <name type="scientific">Biomphalaria glabrata</name>
    <name type="common">Bloodfluke planorb</name>
    <name type="synonym">Freshwater snail</name>
    <dbReference type="NCBI Taxonomy" id="6526"/>
    <lineage>
        <taxon>Eukaryota</taxon>
        <taxon>Metazoa</taxon>
        <taxon>Spiralia</taxon>
        <taxon>Lophotrochozoa</taxon>
        <taxon>Mollusca</taxon>
        <taxon>Gastropoda</taxon>
        <taxon>Heterobranchia</taxon>
        <taxon>Euthyneura</taxon>
        <taxon>Panpulmonata</taxon>
        <taxon>Hygrophila</taxon>
        <taxon>Lymnaeoidea</taxon>
        <taxon>Planorbidae</taxon>
        <taxon>Biomphalaria</taxon>
    </lineage>
</organism>
<accession>A0A0K0WUS7</accession>
<dbReference type="SUPFAM" id="SSF56436">
    <property type="entry name" value="C-type lectin-like"/>
    <property type="match status" value="1"/>
</dbReference>
<dbReference type="VEuPathDB" id="VectorBase:BGLB020805"/>
<protein>
    <submittedName>
        <fullName evidence="4">C-type lectin-related protein 2</fullName>
    </submittedName>
</protein>
<dbReference type="SMART" id="SM00034">
    <property type="entry name" value="CLECT"/>
    <property type="match status" value="1"/>
</dbReference>
<dbReference type="PROSITE" id="PS00615">
    <property type="entry name" value="C_TYPE_LECTIN_1"/>
    <property type="match status" value="1"/>
</dbReference>
<dbReference type="EMBL" id="KM975644">
    <property type="protein sequence ID" value="AKS26832.1"/>
    <property type="molecule type" value="mRNA"/>
</dbReference>
<dbReference type="PANTHER" id="PTHR22801">
    <property type="entry name" value="LITHOSTATHINE"/>
    <property type="match status" value="1"/>
</dbReference>
<dbReference type="InterPro" id="IPR018378">
    <property type="entry name" value="C-type_lectin_CS"/>
</dbReference>
<feature type="domain" description="C-type lectin" evidence="3">
    <location>
        <begin position="211"/>
        <end position="325"/>
    </location>
</feature>
<feature type="coiled-coil region" evidence="2">
    <location>
        <begin position="143"/>
        <end position="170"/>
    </location>
</feature>
<reference evidence="4" key="1">
    <citation type="journal article" date="2015" name="Dev. Comp. Immunol.">
        <title>A family of variable immunoglobulin and lectin domain containing molecules in the snail Biomphalaria glabrata.</title>
        <authorList>
            <person name="Dheilly N.M."/>
            <person name="Duval D."/>
            <person name="Mouahid G."/>
            <person name="Emans R."/>
            <person name="Allienne J.F."/>
            <person name="Galinier R."/>
            <person name="Genthon C."/>
            <person name="Dubois E."/>
            <person name="Du Pasquier L."/>
            <person name="Adema C.M."/>
            <person name="Grunau C."/>
            <person name="Mitta G."/>
            <person name="Gourbal B."/>
        </authorList>
    </citation>
    <scope>NUCLEOTIDE SEQUENCE</scope>
</reference>
<evidence type="ECO:0000313" key="4">
    <source>
        <dbReference type="EMBL" id="AKS26832.1"/>
    </source>
</evidence>
<name>A0A0K0WUS7_BIOGL</name>
<keyword evidence="1" id="KW-1015">Disulfide bond</keyword>
<feature type="non-terminal residue" evidence="4">
    <location>
        <position position="1"/>
    </location>
</feature>
<dbReference type="InterPro" id="IPR001304">
    <property type="entry name" value="C-type_lectin-like"/>
</dbReference>
<dbReference type="InterPro" id="IPR016186">
    <property type="entry name" value="C-type_lectin-like/link_sf"/>
</dbReference>
<dbReference type="PROSITE" id="PS50041">
    <property type="entry name" value="C_TYPE_LECTIN_2"/>
    <property type="match status" value="1"/>
</dbReference>
<evidence type="ECO:0000256" key="1">
    <source>
        <dbReference type="ARBA" id="ARBA00023157"/>
    </source>
</evidence>
<dbReference type="PANTHER" id="PTHR22801:SF63">
    <property type="entry name" value="C-TYPE LECTIN DOMAIN-CONTAINING PROTEIN"/>
    <property type="match status" value="1"/>
</dbReference>